<feature type="domain" description="Glycerol-3-phosphate dehydrogenase NAD-dependent C-terminal" evidence="19">
    <location>
        <begin position="181"/>
        <end position="321"/>
    </location>
</feature>
<keyword evidence="7 13" id="KW-0594">Phospholipid biosynthesis</keyword>
<dbReference type="GO" id="GO:0051287">
    <property type="term" value="F:NAD binding"/>
    <property type="evidence" value="ECO:0007669"/>
    <property type="project" value="InterPro"/>
</dbReference>
<dbReference type="PANTHER" id="PTHR11728">
    <property type="entry name" value="GLYCEROL-3-PHOSPHATE DEHYDROGENASE"/>
    <property type="match status" value="1"/>
</dbReference>
<dbReference type="UniPathway" id="UPA00940"/>
<evidence type="ECO:0000256" key="8">
    <source>
        <dbReference type="ARBA" id="ARBA00023264"/>
    </source>
</evidence>
<dbReference type="RefSeq" id="WP_068715067.1">
    <property type="nucleotide sequence ID" value="NZ_LWDV01000006.1"/>
</dbReference>
<dbReference type="NCBIfam" id="NF000942">
    <property type="entry name" value="PRK00094.1-4"/>
    <property type="match status" value="1"/>
</dbReference>
<evidence type="ECO:0000256" key="7">
    <source>
        <dbReference type="ARBA" id="ARBA00023209"/>
    </source>
</evidence>
<feature type="binding site" evidence="13">
    <location>
        <position position="256"/>
    </location>
    <ligand>
        <name>NADPH</name>
        <dbReference type="ChEBI" id="CHEBI:57783"/>
    </ligand>
</feature>
<dbReference type="EMBL" id="LWDV01000006">
    <property type="protein sequence ID" value="OCL28029.1"/>
    <property type="molecule type" value="Genomic_DNA"/>
</dbReference>
<evidence type="ECO:0000256" key="9">
    <source>
        <dbReference type="ARBA" id="ARBA00052716"/>
    </source>
</evidence>
<keyword evidence="13" id="KW-0547">Nucleotide-binding</keyword>
<dbReference type="Pfam" id="PF07479">
    <property type="entry name" value="NAD_Gly3P_dh_C"/>
    <property type="match status" value="1"/>
</dbReference>
<dbReference type="Gene3D" id="3.40.50.720">
    <property type="entry name" value="NAD(P)-binding Rossmann-like Domain"/>
    <property type="match status" value="1"/>
</dbReference>
<evidence type="ECO:0000256" key="4">
    <source>
        <dbReference type="ARBA" id="ARBA00023002"/>
    </source>
</evidence>
<feature type="binding site" evidence="13">
    <location>
        <position position="12"/>
    </location>
    <ligand>
        <name>NADPH</name>
        <dbReference type="ChEBI" id="CHEBI:57783"/>
    </ligand>
</feature>
<dbReference type="GO" id="GO:0005829">
    <property type="term" value="C:cytosol"/>
    <property type="evidence" value="ECO:0007669"/>
    <property type="project" value="TreeGrafter"/>
</dbReference>
<feature type="binding site" evidence="13">
    <location>
        <position position="280"/>
    </location>
    <ligand>
        <name>NADPH</name>
        <dbReference type="ChEBI" id="CHEBI:57783"/>
    </ligand>
</feature>
<accession>A0A1C0ACC0</accession>
<dbReference type="GO" id="GO:0006650">
    <property type="term" value="P:glycerophospholipid metabolic process"/>
    <property type="evidence" value="ECO:0007669"/>
    <property type="project" value="UniProtKB-UniRule"/>
</dbReference>
<dbReference type="GO" id="GO:0005975">
    <property type="term" value="P:carbohydrate metabolic process"/>
    <property type="evidence" value="ECO:0007669"/>
    <property type="project" value="InterPro"/>
</dbReference>
<keyword evidence="13" id="KW-0963">Cytoplasm</keyword>
<comment type="caution">
    <text evidence="20">The sequence shown here is derived from an EMBL/GenBank/DDBJ whole genome shotgun (WGS) entry which is preliminary data.</text>
</comment>
<feature type="binding site" evidence="13">
    <location>
        <position position="137"/>
    </location>
    <ligand>
        <name>sn-glycerol 3-phosphate</name>
        <dbReference type="ChEBI" id="CHEBI:57597"/>
    </ligand>
</feature>
<comment type="caution">
    <text evidence="13">Lacks conserved residue(s) required for the propagation of feature annotation.</text>
</comment>
<feature type="binding site" evidence="13">
    <location>
        <position position="13"/>
    </location>
    <ligand>
        <name>NADPH</name>
        <dbReference type="ChEBI" id="CHEBI:57783"/>
    </ligand>
</feature>
<dbReference type="PIRSF" id="PIRSF000114">
    <property type="entry name" value="Glycerol-3-P_dh"/>
    <property type="match status" value="1"/>
</dbReference>
<dbReference type="GO" id="GO:0008654">
    <property type="term" value="P:phospholipid biosynthetic process"/>
    <property type="evidence" value="ECO:0007669"/>
    <property type="project" value="UniProtKB-KW"/>
</dbReference>
<feature type="binding site" evidence="15">
    <location>
        <position position="106"/>
    </location>
    <ligand>
        <name>substrate</name>
    </ligand>
</feature>
<feature type="binding site" evidence="13">
    <location>
        <position position="245"/>
    </location>
    <ligand>
        <name>sn-glycerol 3-phosphate</name>
        <dbReference type="ChEBI" id="CHEBI:57597"/>
    </ligand>
</feature>
<dbReference type="InterPro" id="IPR006109">
    <property type="entry name" value="G3P_DH_NAD-dep_C"/>
</dbReference>
<dbReference type="FunFam" id="3.40.50.720:FF:000019">
    <property type="entry name" value="Glycerol-3-phosphate dehydrogenase [NAD(P)+]"/>
    <property type="match status" value="1"/>
</dbReference>
<feature type="binding site" evidence="13">
    <location>
        <position position="106"/>
    </location>
    <ligand>
        <name>sn-glycerol 3-phosphate</name>
        <dbReference type="ChEBI" id="CHEBI:57597"/>
    </ligand>
</feature>
<evidence type="ECO:0000256" key="14">
    <source>
        <dbReference type="PIRSR" id="PIRSR000114-1"/>
    </source>
</evidence>
<keyword evidence="4 13" id="KW-0560">Oxidoreductase</keyword>
<dbReference type="OrthoDB" id="9812273at2"/>
<feature type="active site" description="Proton acceptor" evidence="13 14">
    <location>
        <position position="192"/>
    </location>
</feature>
<feature type="domain" description="Glycerol-3-phosphate dehydrogenase NAD-dependent N-terminal" evidence="18">
    <location>
        <begin position="4"/>
        <end position="161"/>
    </location>
</feature>
<comment type="catalytic activity">
    <reaction evidence="13">
        <text>sn-glycerol 3-phosphate + NAD(+) = dihydroxyacetone phosphate + NADH + H(+)</text>
        <dbReference type="Rhea" id="RHEA:11092"/>
        <dbReference type="ChEBI" id="CHEBI:15378"/>
        <dbReference type="ChEBI" id="CHEBI:57540"/>
        <dbReference type="ChEBI" id="CHEBI:57597"/>
        <dbReference type="ChEBI" id="CHEBI:57642"/>
        <dbReference type="ChEBI" id="CHEBI:57945"/>
        <dbReference type="EC" id="1.1.1.94"/>
    </reaction>
</comment>
<dbReference type="PANTHER" id="PTHR11728:SF1">
    <property type="entry name" value="GLYCEROL-3-PHOSPHATE DEHYDROGENASE [NAD(+)] 2, CHLOROPLASTIC"/>
    <property type="match status" value="1"/>
</dbReference>
<feature type="binding site" evidence="16">
    <location>
        <begin position="9"/>
        <end position="14"/>
    </location>
    <ligand>
        <name>NAD(+)</name>
        <dbReference type="ChEBI" id="CHEBI:57540"/>
    </ligand>
</feature>
<evidence type="ECO:0000256" key="17">
    <source>
        <dbReference type="RuleBase" id="RU000437"/>
    </source>
</evidence>
<keyword evidence="3 13" id="KW-0521">NADP</keyword>
<feature type="binding site" evidence="13">
    <location>
        <position position="256"/>
    </location>
    <ligand>
        <name>sn-glycerol 3-phosphate</name>
        <dbReference type="ChEBI" id="CHEBI:57597"/>
    </ligand>
</feature>
<evidence type="ECO:0000259" key="19">
    <source>
        <dbReference type="Pfam" id="PF07479"/>
    </source>
</evidence>
<keyword evidence="5 13" id="KW-0520">NAD</keyword>
<evidence type="ECO:0000256" key="16">
    <source>
        <dbReference type="PIRSR" id="PIRSR000114-3"/>
    </source>
</evidence>
<dbReference type="InterPro" id="IPR011128">
    <property type="entry name" value="G3P_DH_NAD-dep_N"/>
</dbReference>
<comment type="similarity">
    <text evidence="1 13 17">Belongs to the NAD-dependent glycerol-3-phosphate dehydrogenase family.</text>
</comment>
<evidence type="ECO:0000256" key="3">
    <source>
        <dbReference type="ARBA" id="ARBA00022857"/>
    </source>
</evidence>
<dbReference type="InterPro" id="IPR036291">
    <property type="entry name" value="NAD(P)-bd_dom_sf"/>
</dbReference>
<feature type="binding site" evidence="16">
    <location>
        <position position="256"/>
    </location>
    <ligand>
        <name>NAD(+)</name>
        <dbReference type="ChEBI" id="CHEBI:57540"/>
    </ligand>
</feature>
<feature type="binding site" evidence="13">
    <location>
        <position position="141"/>
    </location>
    <ligand>
        <name>NADPH</name>
        <dbReference type="ChEBI" id="CHEBI:57783"/>
    </ligand>
</feature>
<dbReference type="GO" id="GO:0141153">
    <property type="term" value="F:glycerol-3-phosphate dehydrogenase (NADP+) activity"/>
    <property type="evidence" value="ECO:0007669"/>
    <property type="project" value="RHEA"/>
</dbReference>
<comment type="pathway">
    <text evidence="13">Membrane lipid metabolism; glycerophospholipid metabolism.</text>
</comment>
<comment type="subcellular location">
    <subcellularLocation>
        <location evidence="13">Cytoplasm</location>
    </subcellularLocation>
</comment>
<dbReference type="SUPFAM" id="SSF51735">
    <property type="entry name" value="NAD(P)-binding Rossmann-fold domains"/>
    <property type="match status" value="1"/>
</dbReference>
<feature type="binding site" evidence="15">
    <location>
        <begin position="256"/>
        <end position="257"/>
    </location>
    <ligand>
        <name>substrate</name>
    </ligand>
</feature>
<dbReference type="FunFam" id="1.10.1040.10:FF:000001">
    <property type="entry name" value="Glycerol-3-phosphate dehydrogenase [NAD(P)+]"/>
    <property type="match status" value="1"/>
</dbReference>
<evidence type="ECO:0000256" key="5">
    <source>
        <dbReference type="ARBA" id="ARBA00023027"/>
    </source>
</evidence>
<feature type="binding site" evidence="16">
    <location>
        <position position="141"/>
    </location>
    <ligand>
        <name>NAD(+)</name>
        <dbReference type="ChEBI" id="CHEBI:57540"/>
    </ligand>
</feature>
<reference evidence="21" key="1">
    <citation type="submission" date="2016-07" db="EMBL/GenBank/DDBJ databases">
        <authorList>
            <person name="Florea S."/>
            <person name="Webb J.S."/>
            <person name="Jaromczyk J."/>
            <person name="Schardl C.L."/>
        </authorList>
    </citation>
    <scope>NUCLEOTIDE SEQUENCE [LARGE SCALE GENOMIC DNA]</scope>
    <source>
        <strain evidence="21">Z6</strain>
    </source>
</reference>
<dbReference type="InterPro" id="IPR008927">
    <property type="entry name" value="6-PGluconate_DH-like_C_sf"/>
</dbReference>
<feature type="binding site" evidence="13">
    <location>
        <position position="255"/>
    </location>
    <ligand>
        <name>sn-glycerol 3-phosphate</name>
        <dbReference type="ChEBI" id="CHEBI:57597"/>
    </ligand>
</feature>
<keyword evidence="21" id="KW-1185">Reference proteome</keyword>
<keyword evidence="2 13" id="KW-0444">Lipid biosynthesis</keyword>
<dbReference type="AlphaFoldDB" id="A0A1C0ACC0"/>
<evidence type="ECO:0000256" key="10">
    <source>
        <dbReference type="ARBA" id="ARBA00066687"/>
    </source>
</evidence>
<evidence type="ECO:0000256" key="13">
    <source>
        <dbReference type="HAMAP-Rule" id="MF_00394"/>
    </source>
</evidence>
<evidence type="ECO:0000256" key="1">
    <source>
        <dbReference type="ARBA" id="ARBA00011009"/>
    </source>
</evidence>
<dbReference type="NCBIfam" id="NF000940">
    <property type="entry name" value="PRK00094.1-2"/>
    <property type="match status" value="1"/>
</dbReference>
<evidence type="ECO:0000256" key="15">
    <source>
        <dbReference type="PIRSR" id="PIRSR000114-2"/>
    </source>
</evidence>
<reference evidence="20 21" key="2">
    <citation type="submission" date="2016-08" db="EMBL/GenBank/DDBJ databases">
        <title>Orenia metallireducens sp. nov. strain Z6, a Novel Metal-reducing Firmicute from the Deep Subsurface.</title>
        <authorList>
            <person name="Maxim B.I."/>
            <person name="Kenneth K."/>
            <person name="Flynn T.M."/>
            <person name="Oloughlin E.J."/>
            <person name="Locke R.A."/>
            <person name="Weber J.R."/>
            <person name="Egan S.M."/>
            <person name="Mackie R.I."/>
            <person name="Cann I.K."/>
        </authorList>
    </citation>
    <scope>NUCLEOTIDE SEQUENCE [LARGE SCALE GENOMIC DNA]</scope>
    <source>
        <strain evidence="20 21">Z6</strain>
    </source>
</reference>
<dbReference type="NCBIfam" id="NF000941">
    <property type="entry name" value="PRK00094.1-3"/>
    <property type="match status" value="1"/>
</dbReference>
<feature type="binding site" evidence="13">
    <location>
        <position position="282"/>
    </location>
    <ligand>
        <name>NADPH</name>
        <dbReference type="ChEBI" id="CHEBI:57783"/>
    </ligand>
</feature>
<dbReference type="InterPro" id="IPR013328">
    <property type="entry name" value="6PGD_dom2"/>
</dbReference>
<protein>
    <recommendedName>
        <fullName evidence="11 13">Glycerol-3-phosphate dehydrogenase [NAD(P)+]</fullName>
        <ecNumber evidence="10 13">1.1.1.94</ecNumber>
    </recommendedName>
    <alternativeName>
        <fullName evidence="13">NAD(P)(+)-dependent glycerol-3-phosphate dehydrogenase</fullName>
    </alternativeName>
    <alternativeName>
        <fullName evidence="12 13">NAD(P)H-dependent dihydroxyacetone-phosphate reductase</fullName>
    </alternativeName>
</protein>
<evidence type="ECO:0000313" key="21">
    <source>
        <dbReference type="Proteomes" id="UP000093514"/>
    </source>
</evidence>
<feature type="binding site" evidence="13">
    <location>
        <position position="192"/>
    </location>
    <ligand>
        <name>sn-glycerol 3-phosphate</name>
        <dbReference type="ChEBI" id="CHEBI:57597"/>
    </ligand>
</feature>
<comment type="function">
    <text evidence="13">Catalyzes the reduction of the glycolytic intermediate dihydroxyacetone phosphate (DHAP) to sn-glycerol 3-phosphate (G3P), the key precursor for phospholipid synthesis.</text>
</comment>
<feature type="binding site" evidence="13">
    <location>
        <position position="139"/>
    </location>
    <ligand>
        <name>sn-glycerol 3-phosphate</name>
        <dbReference type="ChEBI" id="CHEBI:57597"/>
    </ligand>
</feature>
<keyword evidence="8 13" id="KW-1208">Phospholipid metabolism</keyword>
<keyword evidence="6 13" id="KW-0443">Lipid metabolism</keyword>
<feature type="binding site" evidence="13">
    <location>
        <position position="106"/>
    </location>
    <ligand>
        <name>NADPH</name>
        <dbReference type="ChEBI" id="CHEBI:57783"/>
    </ligand>
</feature>
<evidence type="ECO:0000256" key="11">
    <source>
        <dbReference type="ARBA" id="ARBA00069372"/>
    </source>
</evidence>
<feature type="binding site" evidence="13">
    <location>
        <position position="49"/>
    </location>
    <ligand>
        <name>NADPH</name>
        <dbReference type="ChEBI" id="CHEBI:57783"/>
    </ligand>
</feature>
<dbReference type="PRINTS" id="PR00077">
    <property type="entry name" value="GPDHDRGNASE"/>
</dbReference>
<dbReference type="HAMAP" id="MF_00394">
    <property type="entry name" value="NAD_Glyc3P_dehydrog"/>
    <property type="match status" value="1"/>
</dbReference>
<dbReference type="GO" id="GO:0046168">
    <property type="term" value="P:glycerol-3-phosphate catabolic process"/>
    <property type="evidence" value="ECO:0007669"/>
    <property type="project" value="InterPro"/>
</dbReference>
<evidence type="ECO:0000256" key="6">
    <source>
        <dbReference type="ARBA" id="ARBA00023098"/>
    </source>
</evidence>
<evidence type="ECO:0000313" key="20">
    <source>
        <dbReference type="EMBL" id="OCL28029.1"/>
    </source>
</evidence>
<dbReference type="Proteomes" id="UP000093514">
    <property type="component" value="Unassembled WGS sequence"/>
</dbReference>
<comment type="catalytic activity">
    <reaction evidence="9">
        <text>sn-glycerol 3-phosphate + NADP(+) = dihydroxyacetone phosphate + NADPH + H(+)</text>
        <dbReference type="Rhea" id="RHEA:11096"/>
        <dbReference type="ChEBI" id="CHEBI:15378"/>
        <dbReference type="ChEBI" id="CHEBI:57597"/>
        <dbReference type="ChEBI" id="CHEBI:57642"/>
        <dbReference type="ChEBI" id="CHEBI:57783"/>
        <dbReference type="ChEBI" id="CHEBI:58349"/>
        <dbReference type="EC" id="1.1.1.94"/>
    </reaction>
    <physiologicalReaction direction="right-to-left" evidence="9">
        <dbReference type="Rhea" id="RHEA:11098"/>
    </physiologicalReaction>
</comment>
<organism evidence="20 21">
    <name type="scientific">Orenia metallireducens</name>
    <dbReference type="NCBI Taxonomy" id="1413210"/>
    <lineage>
        <taxon>Bacteria</taxon>
        <taxon>Bacillati</taxon>
        <taxon>Bacillota</taxon>
        <taxon>Clostridia</taxon>
        <taxon>Halanaerobiales</taxon>
        <taxon>Halobacteroidaceae</taxon>
        <taxon>Orenia</taxon>
    </lineage>
</organism>
<proteinExistence type="inferred from homology"/>
<dbReference type="SUPFAM" id="SSF48179">
    <property type="entry name" value="6-phosphogluconate dehydrogenase C-terminal domain-like"/>
    <property type="match status" value="1"/>
</dbReference>
<name>A0A1C0ACC0_9FIRM</name>
<dbReference type="GO" id="GO:0046167">
    <property type="term" value="P:glycerol-3-phosphate biosynthetic process"/>
    <property type="evidence" value="ECO:0007669"/>
    <property type="project" value="UniProtKB-UniRule"/>
</dbReference>
<dbReference type="Gene3D" id="1.10.1040.10">
    <property type="entry name" value="N-(1-d-carboxylethyl)-l-norvaline Dehydrogenase, domain 2"/>
    <property type="match status" value="1"/>
</dbReference>
<dbReference type="Pfam" id="PF01210">
    <property type="entry name" value="NAD_Gly3P_dh_N"/>
    <property type="match status" value="1"/>
</dbReference>
<feature type="binding site" evidence="13">
    <location>
        <position position="257"/>
    </location>
    <ligand>
        <name>sn-glycerol 3-phosphate</name>
        <dbReference type="ChEBI" id="CHEBI:57597"/>
    </ligand>
</feature>
<evidence type="ECO:0000256" key="2">
    <source>
        <dbReference type="ARBA" id="ARBA00022516"/>
    </source>
</evidence>
<gene>
    <name evidence="13" type="primary">gpsA</name>
    <name evidence="20" type="ORF">U472_02180</name>
</gene>
<evidence type="ECO:0000259" key="18">
    <source>
        <dbReference type="Pfam" id="PF01210"/>
    </source>
</evidence>
<sequence length="342" mass="37134">MSDKIAVIGGGSWGTALAVVLNNNGYDVWLQDVSEDRVAEINQERKHSYLPGIELPKGIKATTNLEEAVTNSKAVVIVVPSHVVRIVVKNLKGLLNDDVIIVTASKGIEEETYLRMSEVIKDEIEEKFHDRIVALSGPSHAEEVVLSHPTTVVVANENKELAQQVQDIFMSDWFRVYTNPDIVGVELGGAVKNTIAIAAGISDGLDFGDNAIAALITRGITEIKRLGVAMGAESMTFAGLTGLGDLIVTCASKHSRNRRLGFKIGSGKSLDEALSEMQMVVEGVRTAKAVYTLAQELGVDMPIVEQVYRILFEDKDPKEVVGELMLRGATHEIEAVATEKQW</sequence>
<dbReference type="GO" id="GO:0141152">
    <property type="term" value="F:glycerol-3-phosphate dehydrogenase (NAD+) activity"/>
    <property type="evidence" value="ECO:0007669"/>
    <property type="project" value="RHEA"/>
</dbReference>
<dbReference type="InterPro" id="IPR006168">
    <property type="entry name" value="G3P_DH_NAD-dep"/>
</dbReference>
<dbReference type="EC" id="1.1.1.94" evidence="10 13"/>
<evidence type="ECO:0000256" key="12">
    <source>
        <dbReference type="ARBA" id="ARBA00080511"/>
    </source>
</evidence>